<comment type="caution">
    <text evidence="1">The sequence shown here is derived from an EMBL/GenBank/DDBJ whole genome shotgun (WGS) entry which is preliminary data.</text>
</comment>
<reference evidence="1" key="1">
    <citation type="journal article" date="2021" name="PeerJ">
        <title>Extensive microbial diversity within the chicken gut microbiome revealed by metagenomics and culture.</title>
        <authorList>
            <person name="Gilroy R."/>
            <person name="Ravi A."/>
            <person name="Getino M."/>
            <person name="Pursley I."/>
            <person name="Horton D.L."/>
            <person name="Alikhan N.F."/>
            <person name="Baker D."/>
            <person name="Gharbi K."/>
            <person name="Hall N."/>
            <person name="Watson M."/>
            <person name="Adriaenssens E.M."/>
            <person name="Foster-Nyarko E."/>
            <person name="Jarju S."/>
            <person name="Secka A."/>
            <person name="Antonio M."/>
            <person name="Oren A."/>
            <person name="Chaudhuri R.R."/>
            <person name="La Ragione R."/>
            <person name="Hildebrand F."/>
            <person name="Pallen M.J."/>
        </authorList>
    </citation>
    <scope>NUCLEOTIDE SEQUENCE</scope>
    <source>
        <strain evidence="1">26628</strain>
    </source>
</reference>
<accession>A0A9D1VUB4</accession>
<name>A0A9D1VUB4_9FIRM</name>
<dbReference type="SUPFAM" id="SSF56317">
    <property type="entry name" value="Carbon-nitrogen hydrolase"/>
    <property type="match status" value="1"/>
</dbReference>
<dbReference type="Gene3D" id="3.60.110.10">
    <property type="entry name" value="Carbon-nitrogen hydrolase"/>
    <property type="match status" value="1"/>
</dbReference>
<dbReference type="EMBL" id="DXFD01000053">
    <property type="protein sequence ID" value="HIX46738.1"/>
    <property type="molecule type" value="Genomic_DNA"/>
</dbReference>
<organism evidence="1 2">
    <name type="scientific">Candidatus Borkfalkia faecigallinarum</name>
    <dbReference type="NCBI Taxonomy" id="2838509"/>
    <lineage>
        <taxon>Bacteria</taxon>
        <taxon>Bacillati</taxon>
        <taxon>Bacillota</taxon>
        <taxon>Clostridia</taxon>
        <taxon>Christensenellales</taxon>
        <taxon>Christensenellaceae</taxon>
        <taxon>Candidatus Borkfalkia</taxon>
    </lineage>
</organism>
<reference evidence="1" key="2">
    <citation type="submission" date="2021-04" db="EMBL/GenBank/DDBJ databases">
        <authorList>
            <person name="Gilroy R."/>
        </authorList>
    </citation>
    <scope>NUCLEOTIDE SEQUENCE</scope>
    <source>
        <strain evidence="1">26628</strain>
    </source>
</reference>
<gene>
    <name evidence="1" type="ORF">H9737_03500</name>
</gene>
<dbReference type="InterPro" id="IPR036526">
    <property type="entry name" value="C-N_Hydrolase_sf"/>
</dbReference>
<dbReference type="Proteomes" id="UP000824249">
    <property type="component" value="Unassembled WGS sequence"/>
</dbReference>
<evidence type="ECO:0000313" key="1">
    <source>
        <dbReference type="EMBL" id="HIX46738.1"/>
    </source>
</evidence>
<dbReference type="AlphaFoldDB" id="A0A9D1VUB4"/>
<proteinExistence type="predicted"/>
<sequence>MRIHFVTEGTLRAYRAGGRAAACDLLAFGFEGLGEVDYGRELAGETSKLEDLALLSREAGCTVVSGCVTVTCGLRSRSAAVADKGRILGVTDMLYVDGEGDWKGGAHLKVYETGAGKLGLCVGEDLFRPSVASALSLCDADFLISIFGAAEDSVPQLMLRACAFCAGVPACMCAAGIAQAADTHGEIRFRSARRECTFDVAAERAYRLTSVRSRGFSRRVRADF</sequence>
<evidence type="ECO:0000313" key="2">
    <source>
        <dbReference type="Proteomes" id="UP000824249"/>
    </source>
</evidence>
<protein>
    <submittedName>
        <fullName evidence="1">Uncharacterized protein</fullName>
    </submittedName>
</protein>